<proteinExistence type="predicted"/>
<protein>
    <submittedName>
        <fullName evidence="1">Uncharacterized protein</fullName>
    </submittedName>
</protein>
<gene>
    <name evidence="1" type="ORF">QFC21_005756</name>
</gene>
<dbReference type="Proteomes" id="UP001227268">
    <property type="component" value="Unassembled WGS sequence"/>
</dbReference>
<organism evidence="1 2">
    <name type="scientific">Naganishia friedmannii</name>
    <dbReference type="NCBI Taxonomy" id="89922"/>
    <lineage>
        <taxon>Eukaryota</taxon>
        <taxon>Fungi</taxon>
        <taxon>Dikarya</taxon>
        <taxon>Basidiomycota</taxon>
        <taxon>Agaricomycotina</taxon>
        <taxon>Tremellomycetes</taxon>
        <taxon>Filobasidiales</taxon>
        <taxon>Filobasidiaceae</taxon>
        <taxon>Naganishia</taxon>
    </lineage>
</organism>
<sequence>MGLVDTLTKSARRASTASSEGGTMTAASSGEKAPDGNPDDVEVLDKEEGNLVMALISQLRIGMDLTKITLPTFVLEPRRITDFTAHPELIFGAGKIEDPKQRFLHVTSLILAGWHIKPKGVKKPYNPVLGEFFRCTYHYEDGSEGYYVAEQVSHHPPISAFFYVSPRNRVLITGELKPKSKFLGNSVATILEGEDRVRLLDRPEDGEYSITMPNMFARGILFGKMLLELGDNSSVRCPSTHYSCDIEFKTKGWISGGYNAVSGTVKGPSGTAGEIAGHWDKSMEYKDKGGKRQVLFDGATTKVVQKVCLPEAQQEPNESRRLWAGVTRAIKAADMEAATAEKSIIEEGQREKTRAREASGQRHQLRFFEPVGDKYMPNIGVDRLAKQSPEEMERMVKEWLFGESSTSPSQSVASGTQTAPPQPERQSPQRAFQAPLPMSGPVSHMGSETATMSSPSIKSVDSVVAIPVHVTAPGPPVDGPKLSIPPPHAQ</sequence>
<reference evidence="1" key="1">
    <citation type="submission" date="2023-04" db="EMBL/GenBank/DDBJ databases">
        <title>Draft Genome sequencing of Naganishia species isolated from polar environments using Oxford Nanopore Technology.</title>
        <authorList>
            <person name="Leo P."/>
            <person name="Venkateswaran K."/>
        </authorList>
    </citation>
    <scope>NUCLEOTIDE SEQUENCE</scope>
    <source>
        <strain evidence="1">MNA-CCFEE 5423</strain>
    </source>
</reference>
<accession>A0ACC2V7J5</accession>
<keyword evidence="2" id="KW-1185">Reference proteome</keyword>
<comment type="caution">
    <text evidence="1">The sequence shown here is derived from an EMBL/GenBank/DDBJ whole genome shotgun (WGS) entry which is preliminary data.</text>
</comment>
<evidence type="ECO:0000313" key="2">
    <source>
        <dbReference type="Proteomes" id="UP001227268"/>
    </source>
</evidence>
<name>A0ACC2V7J5_9TREE</name>
<dbReference type="EMBL" id="JASBWT010000023">
    <property type="protein sequence ID" value="KAJ9094964.1"/>
    <property type="molecule type" value="Genomic_DNA"/>
</dbReference>
<evidence type="ECO:0000313" key="1">
    <source>
        <dbReference type="EMBL" id="KAJ9094964.1"/>
    </source>
</evidence>